<evidence type="ECO:0000313" key="3">
    <source>
        <dbReference type="Proteomes" id="UP001642483"/>
    </source>
</evidence>
<dbReference type="PANTHER" id="PTHR16146">
    <property type="entry name" value="INTELECTIN"/>
    <property type="match status" value="1"/>
</dbReference>
<evidence type="ECO:0000313" key="2">
    <source>
        <dbReference type="EMBL" id="CAK8683157.1"/>
    </source>
</evidence>
<organism evidence="2 3">
    <name type="scientific">Clavelina lepadiformis</name>
    <name type="common">Light-bulb sea squirt</name>
    <name type="synonym">Ascidia lepadiformis</name>
    <dbReference type="NCBI Taxonomy" id="159417"/>
    <lineage>
        <taxon>Eukaryota</taxon>
        <taxon>Metazoa</taxon>
        <taxon>Chordata</taxon>
        <taxon>Tunicata</taxon>
        <taxon>Ascidiacea</taxon>
        <taxon>Aplousobranchia</taxon>
        <taxon>Clavelinidae</taxon>
        <taxon>Clavelina</taxon>
    </lineage>
</organism>
<keyword evidence="3" id="KW-1185">Reference proteome</keyword>
<comment type="caution">
    <text evidence="2">The sequence shown here is derived from an EMBL/GenBank/DDBJ whole genome shotgun (WGS) entry which is preliminary data.</text>
</comment>
<sequence>MIWHVPNDVEMPQWQSSSFLQYYTTNGFLSSYGGTLQTLFLKYFPMTMVLEQDNERNGLQRIAESITSVAPNLVNLIQDFFMYSYDGSDNSYINDGGSDMYDNGNKVFYKIGEMDYVQVIYEKQYTDINNGVQLYSMKLHPFVTIMWVSNPSGRTNSFGLKVVSGTGADSNGNFLSYTGSVSSGNLTCKYQSYNVYGTADPSISEVYFSCYSVELWNSVPPSGFIRASWSSQTDNLVNAVSAQGHPQSFLMGYLLLSRSGGLQISEDQVRAVLERMMQVFLPIPRIPDPTCARLNESLAVEVEYVKGDDDQILSGIPPLERKFVEPRFIHFRPLDQDGNPNALCPGVNCSIYT</sequence>
<dbReference type="Proteomes" id="UP001642483">
    <property type="component" value="Unassembled WGS sequence"/>
</dbReference>
<dbReference type="PANTHER" id="PTHR16146:SF46">
    <property type="entry name" value="INTELECTIN-1A-RELATED"/>
    <property type="match status" value="1"/>
</dbReference>
<evidence type="ECO:0000256" key="1">
    <source>
        <dbReference type="ARBA" id="ARBA00023157"/>
    </source>
</evidence>
<accession>A0ABP0FWR0</accession>
<keyword evidence="1" id="KW-1015">Disulfide bond</keyword>
<dbReference type="EMBL" id="CAWYQH010000097">
    <property type="protein sequence ID" value="CAK8683157.1"/>
    <property type="molecule type" value="Genomic_DNA"/>
</dbReference>
<name>A0ABP0FWR0_CLALP</name>
<protein>
    <submittedName>
        <fullName evidence="2">Uncharacterized protein</fullName>
    </submittedName>
</protein>
<reference evidence="2 3" key="1">
    <citation type="submission" date="2024-02" db="EMBL/GenBank/DDBJ databases">
        <authorList>
            <person name="Daric V."/>
            <person name="Darras S."/>
        </authorList>
    </citation>
    <scope>NUCLEOTIDE SEQUENCE [LARGE SCALE GENOMIC DNA]</scope>
</reference>
<proteinExistence type="predicted"/>
<gene>
    <name evidence="2" type="ORF">CVLEPA_LOCUS14263</name>
</gene>